<dbReference type="Pfam" id="PF16347">
    <property type="entry name" value="SGSH_C"/>
    <property type="match status" value="1"/>
</dbReference>
<comment type="similarity">
    <text evidence="1">Belongs to the sulfatase family.</text>
</comment>
<keyword evidence="2" id="KW-0378">Hydrolase</keyword>
<feature type="coiled-coil region" evidence="3">
    <location>
        <begin position="486"/>
        <end position="513"/>
    </location>
</feature>
<dbReference type="InterPro" id="IPR032506">
    <property type="entry name" value="SGSH_C"/>
</dbReference>
<feature type="domain" description="N-sulphoglucosamine sulphohydrolase C-terminal" evidence="4">
    <location>
        <begin position="353"/>
        <end position="505"/>
    </location>
</feature>
<evidence type="ECO:0000313" key="6">
    <source>
        <dbReference type="Proteomes" id="UP000624703"/>
    </source>
</evidence>
<dbReference type="InterPro" id="IPR017850">
    <property type="entry name" value="Alkaline_phosphatase_core_sf"/>
</dbReference>
<dbReference type="Gene3D" id="3.40.720.10">
    <property type="entry name" value="Alkaline Phosphatase, subunit A"/>
    <property type="match status" value="1"/>
</dbReference>
<reference evidence="5" key="1">
    <citation type="submission" date="2021-01" db="EMBL/GenBank/DDBJ databases">
        <title>Modified the classification status of verrucomicrobia.</title>
        <authorList>
            <person name="Feng X."/>
        </authorList>
    </citation>
    <scope>NUCLEOTIDE SEQUENCE</scope>
    <source>
        <strain evidence="5">_KCTC 22039</strain>
    </source>
</reference>
<dbReference type="PROSITE" id="PS00523">
    <property type="entry name" value="SULFATASE_1"/>
    <property type="match status" value="1"/>
</dbReference>
<evidence type="ECO:0000256" key="3">
    <source>
        <dbReference type="SAM" id="Coils"/>
    </source>
</evidence>
<organism evidence="5 6">
    <name type="scientific">Persicirhabdus sediminis</name>
    <dbReference type="NCBI Taxonomy" id="454144"/>
    <lineage>
        <taxon>Bacteria</taxon>
        <taxon>Pseudomonadati</taxon>
        <taxon>Verrucomicrobiota</taxon>
        <taxon>Verrucomicrobiia</taxon>
        <taxon>Verrucomicrobiales</taxon>
        <taxon>Verrucomicrobiaceae</taxon>
        <taxon>Persicirhabdus</taxon>
    </lineage>
</organism>
<accession>A0A8J7ME54</accession>
<dbReference type="RefSeq" id="WP_200311073.1">
    <property type="nucleotide sequence ID" value="NZ_JAENIM010000039.1"/>
</dbReference>
<dbReference type="InterPro" id="IPR024607">
    <property type="entry name" value="Sulfatase_CS"/>
</dbReference>
<dbReference type="AlphaFoldDB" id="A0A8J7ME54"/>
<protein>
    <submittedName>
        <fullName evidence="5">Sulfatase</fullName>
    </submittedName>
</protein>
<evidence type="ECO:0000256" key="2">
    <source>
        <dbReference type="ARBA" id="ARBA00022801"/>
    </source>
</evidence>
<dbReference type="Proteomes" id="UP000624703">
    <property type="component" value="Unassembled WGS sequence"/>
</dbReference>
<comment type="caution">
    <text evidence="5">The sequence shown here is derived from an EMBL/GenBank/DDBJ whole genome shotgun (WGS) entry which is preliminary data.</text>
</comment>
<dbReference type="CDD" id="cd16031">
    <property type="entry name" value="G6S_like"/>
    <property type="match status" value="1"/>
</dbReference>
<sequence length="515" mass="59351">MFNDATKSTRHALKASFVLLSLQASALAESRPNILFMFTDDHAQRAISAYPESLNETPNLDRIANEGMMFAESFVCNSICGPARAAILTGKHSHLNGFRKNDDKFDGGQQTFPKLLQSAGYQTALIGKWHLATEPTGFDHWEILPNQGHYYNPDFIKMDGSTVTEKGYVTDMLADKGIEWIENRNKQKPFMLMLQHKAPHREWMPALRHLSLYDDVTIPEPDNLFDDYNTRGKAARNQDMSIEITMSLTGDNKVWELDDSKPNLWTYNLGRMTEDELAQWNAAYGPKNKKFLDAKLEGKELVRWKYQRYLKDYLRCIAAVDESVGKVLDYLDDSGLADNTVVIYSSDQGFYLGEHGWFDKRFMYEESMRTPLLIRWPGVTKPGSVCNELVQNIDYAETFLELAGVEIPADMQGKSLVPLLKGKTPADWRDSLYYHYYAGDETWHRVAKHEGIRGKRFKLINFYTHNEWELYDLEKDPKEMNNLYNNPEYAGKIKELKSQLDEIKSKYDAQDTIEK</sequence>
<proteinExistence type="inferred from homology"/>
<evidence type="ECO:0000256" key="1">
    <source>
        <dbReference type="ARBA" id="ARBA00008779"/>
    </source>
</evidence>
<dbReference type="SUPFAM" id="SSF53649">
    <property type="entry name" value="Alkaline phosphatase-like"/>
    <property type="match status" value="1"/>
</dbReference>
<keyword evidence="6" id="KW-1185">Reference proteome</keyword>
<dbReference type="PANTHER" id="PTHR43108">
    <property type="entry name" value="N-ACETYLGLUCOSAMINE-6-SULFATASE FAMILY MEMBER"/>
    <property type="match status" value="1"/>
</dbReference>
<keyword evidence="3" id="KW-0175">Coiled coil</keyword>
<dbReference type="EMBL" id="JAENIM010000039">
    <property type="protein sequence ID" value="MBK1791056.1"/>
    <property type="molecule type" value="Genomic_DNA"/>
</dbReference>
<evidence type="ECO:0000259" key="4">
    <source>
        <dbReference type="Pfam" id="PF16347"/>
    </source>
</evidence>
<name>A0A8J7ME54_9BACT</name>
<dbReference type="PANTHER" id="PTHR43108:SF6">
    <property type="entry name" value="N-SULPHOGLUCOSAMINE SULPHOHYDROLASE"/>
    <property type="match status" value="1"/>
</dbReference>
<evidence type="ECO:0000313" key="5">
    <source>
        <dbReference type="EMBL" id="MBK1791056.1"/>
    </source>
</evidence>
<dbReference type="GO" id="GO:0016787">
    <property type="term" value="F:hydrolase activity"/>
    <property type="evidence" value="ECO:0007669"/>
    <property type="project" value="UniProtKB-KW"/>
</dbReference>
<gene>
    <name evidence="5" type="ORF">JIN82_07810</name>
</gene>
<dbReference type="PROSITE" id="PS00149">
    <property type="entry name" value="SULFATASE_2"/>
    <property type="match status" value="1"/>
</dbReference>